<dbReference type="InterPro" id="IPR001098">
    <property type="entry name" value="DNA-dir_DNA_pol_A_palm_dom"/>
</dbReference>
<dbReference type="GO" id="GO:0039693">
    <property type="term" value="P:viral DNA genome replication"/>
    <property type="evidence" value="ECO:0007669"/>
    <property type="project" value="UniProtKB-KW"/>
</dbReference>
<feature type="domain" description="DNA-directed DNA polymerase family A palm" evidence="3">
    <location>
        <begin position="2"/>
        <end position="68"/>
    </location>
</feature>
<dbReference type="Pfam" id="PF00476">
    <property type="entry name" value="DNA_pol_A"/>
    <property type="match status" value="1"/>
</dbReference>
<accession>A0A6J7X810</accession>
<dbReference type="PANTHER" id="PTHR10133:SF27">
    <property type="entry name" value="DNA POLYMERASE NU"/>
    <property type="match status" value="1"/>
</dbReference>
<organism evidence="4">
    <name type="scientific">uncultured Caudovirales phage</name>
    <dbReference type="NCBI Taxonomy" id="2100421"/>
    <lineage>
        <taxon>Viruses</taxon>
        <taxon>Duplodnaviria</taxon>
        <taxon>Heunggongvirae</taxon>
        <taxon>Uroviricota</taxon>
        <taxon>Caudoviricetes</taxon>
        <taxon>Peduoviridae</taxon>
        <taxon>Maltschvirus</taxon>
        <taxon>Maltschvirus maltsch</taxon>
    </lineage>
</organism>
<dbReference type="EMBL" id="LR798356">
    <property type="protein sequence ID" value="CAB5225750.1"/>
    <property type="molecule type" value="Genomic_DNA"/>
</dbReference>
<keyword evidence="4" id="KW-0239">DNA-directed DNA polymerase</keyword>
<evidence type="ECO:0000256" key="2">
    <source>
        <dbReference type="ARBA" id="ARBA00023109"/>
    </source>
</evidence>
<proteinExistence type="predicted"/>
<dbReference type="InterPro" id="IPR043502">
    <property type="entry name" value="DNA/RNA_pol_sf"/>
</dbReference>
<dbReference type="InterPro" id="IPR002298">
    <property type="entry name" value="DNA_polymerase_A"/>
</dbReference>
<protein>
    <submittedName>
        <fullName evidence="4">DNA-directed DNA polymerase, family A, palm domain containing protein</fullName>
    </submittedName>
</protein>
<evidence type="ECO:0000256" key="1">
    <source>
        <dbReference type="ARBA" id="ARBA00022705"/>
    </source>
</evidence>
<keyword evidence="4" id="KW-0808">Transferase</keyword>
<evidence type="ECO:0000259" key="3">
    <source>
        <dbReference type="Pfam" id="PF00476"/>
    </source>
</evidence>
<dbReference type="PANTHER" id="PTHR10133">
    <property type="entry name" value="DNA POLYMERASE I"/>
    <property type="match status" value="1"/>
</dbReference>
<evidence type="ECO:0000313" key="4">
    <source>
        <dbReference type="EMBL" id="CAB5225750.1"/>
    </source>
</evidence>
<dbReference type="GO" id="GO:0003887">
    <property type="term" value="F:DNA-directed DNA polymerase activity"/>
    <property type="evidence" value="ECO:0007669"/>
    <property type="project" value="UniProtKB-KW"/>
</dbReference>
<dbReference type="GO" id="GO:0006302">
    <property type="term" value="P:double-strand break repair"/>
    <property type="evidence" value="ECO:0007669"/>
    <property type="project" value="TreeGrafter"/>
</dbReference>
<keyword evidence="1" id="KW-0235">DNA replication</keyword>
<name>A0A6J7X810_9CAUD</name>
<dbReference type="GO" id="GO:0003677">
    <property type="term" value="F:DNA binding"/>
    <property type="evidence" value="ECO:0007669"/>
    <property type="project" value="InterPro"/>
</dbReference>
<gene>
    <name evidence="4" type="ORF">UFOVP755_1</name>
</gene>
<dbReference type="SUPFAM" id="SSF56672">
    <property type="entry name" value="DNA/RNA polymerases"/>
    <property type="match status" value="1"/>
</dbReference>
<keyword evidence="4" id="KW-0548">Nucleotidyltransferase</keyword>
<keyword evidence="2" id="KW-1194">Viral DNA replication</keyword>
<feature type="non-terminal residue" evidence="4">
    <location>
        <position position="1"/>
    </location>
</feature>
<dbReference type="Gene3D" id="3.30.70.370">
    <property type="match status" value="1"/>
</dbReference>
<dbReference type="GO" id="GO:0006261">
    <property type="term" value="P:DNA-templated DNA replication"/>
    <property type="evidence" value="ECO:0007669"/>
    <property type="project" value="InterPro"/>
</dbReference>
<sequence>LAIRNFYRKLQELKIDAKLLLQVHDEIVVECREEIVEYVKDLLVDTMQSVVKLEVPLIADPAIGNNLRETK</sequence>
<reference evidence="4" key="1">
    <citation type="submission" date="2020-05" db="EMBL/GenBank/DDBJ databases">
        <authorList>
            <person name="Chiriac C."/>
            <person name="Salcher M."/>
            <person name="Ghai R."/>
            <person name="Kavagutti S V."/>
        </authorList>
    </citation>
    <scope>NUCLEOTIDE SEQUENCE</scope>
</reference>